<evidence type="ECO:0000256" key="10">
    <source>
        <dbReference type="ARBA" id="ARBA00023098"/>
    </source>
</evidence>
<gene>
    <name evidence="16" type="primary">ST6GALNAC4</name>
    <name evidence="16" type="ORF">AMEX_G20586</name>
</gene>
<keyword evidence="11 15" id="KW-0472">Membrane</keyword>
<feature type="transmembrane region" description="Helical" evidence="15">
    <location>
        <begin position="36"/>
        <end position="54"/>
    </location>
</feature>
<comment type="subcellular location">
    <subcellularLocation>
        <location evidence="1">Golgi apparatus membrane</location>
        <topology evidence="1">Single-pass type II membrane protein</topology>
    </subcellularLocation>
</comment>
<dbReference type="EMBL" id="JAICCE010000017">
    <property type="protein sequence ID" value="KAG9266084.1"/>
    <property type="molecule type" value="Genomic_DNA"/>
</dbReference>
<keyword evidence="6" id="KW-0735">Signal-anchor</keyword>
<comment type="catalytic activity">
    <reaction evidence="14">
        <text>a ganglioside GM1b (d18:1(4E)) + CMP-N-acetyl-beta-neuraminate = a ganglioside GD1alpha (d18:1(4E)) + CMP + H(+)</text>
        <dbReference type="Rhea" id="RHEA:41968"/>
        <dbReference type="ChEBI" id="CHEBI:15378"/>
        <dbReference type="ChEBI" id="CHEBI:57812"/>
        <dbReference type="ChEBI" id="CHEBI:60377"/>
        <dbReference type="ChEBI" id="CHEBI:78568"/>
        <dbReference type="ChEBI" id="CHEBI:78569"/>
    </reaction>
    <physiologicalReaction direction="left-to-right" evidence="14">
        <dbReference type="Rhea" id="RHEA:41969"/>
    </physiologicalReaction>
</comment>
<comment type="similarity">
    <text evidence="2">Belongs to the glycosyltransferase 29 family.</text>
</comment>
<dbReference type="GO" id="GO:0000139">
    <property type="term" value="C:Golgi membrane"/>
    <property type="evidence" value="ECO:0007669"/>
    <property type="project" value="UniProtKB-SubCell"/>
</dbReference>
<evidence type="ECO:0000256" key="11">
    <source>
        <dbReference type="ARBA" id="ARBA00023136"/>
    </source>
</evidence>
<reference evidence="16 17" key="1">
    <citation type="submission" date="2021-07" db="EMBL/GenBank/DDBJ databases">
        <authorList>
            <person name="Imarazene B."/>
            <person name="Zahm M."/>
            <person name="Klopp C."/>
            <person name="Cabau C."/>
            <person name="Beille S."/>
            <person name="Jouanno E."/>
            <person name="Castinel A."/>
            <person name="Lluch J."/>
            <person name="Gil L."/>
            <person name="Kuchtly C."/>
            <person name="Lopez Roques C."/>
            <person name="Donnadieu C."/>
            <person name="Parrinello H."/>
            <person name="Journot L."/>
            <person name="Du K."/>
            <person name="Schartl M."/>
            <person name="Retaux S."/>
            <person name="Guiguen Y."/>
        </authorList>
    </citation>
    <scope>NUCLEOTIDE SEQUENCE [LARGE SCALE GENOMIC DNA]</scope>
    <source>
        <strain evidence="16">Pach_M1</strain>
        <tissue evidence="16">Testis</tissue>
    </source>
</reference>
<evidence type="ECO:0000256" key="12">
    <source>
        <dbReference type="ARBA" id="ARBA00023157"/>
    </source>
</evidence>
<evidence type="ECO:0000256" key="5">
    <source>
        <dbReference type="ARBA" id="ARBA00022692"/>
    </source>
</evidence>
<evidence type="ECO:0000256" key="7">
    <source>
        <dbReference type="ARBA" id="ARBA00022981"/>
    </source>
</evidence>
<sequence length="321" mass="37101">MRALQEHCCGVDWLWKVTCFEVLLKHLSSSPCLQKFRWLCFLVITLALVLWYSYVTRRGNTVNIGLRGYERILPSVTSGSHHLSLHCGHCAVVSSSGHMRGSWRGSEVDGHECVIRMNAAPTWGFEADVGNRTSVRVVSHTSVPHLLRREDMFFKHEADTLYVVWGPERNMRQDGKGRVFNTLVKLAKKYPRTHIYAVSRDKVLYCDRVFQEETGKNRMKSGAFLSTGFFTMILAMEVCDSIDVYGMIDGSYCSVANHASVPYHYYELYRLDECGMYRVHERARRGAHRFITEKNIYRHWASQGKLQFPYPTWSPRQQDSP</sequence>
<evidence type="ECO:0000256" key="2">
    <source>
        <dbReference type="ARBA" id="ARBA00006003"/>
    </source>
</evidence>
<comment type="caution">
    <text evidence="16">The sequence shown here is derived from an EMBL/GenBank/DDBJ whole genome shotgun (WGS) entry which is preliminary data.</text>
</comment>
<dbReference type="InterPro" id="IPR001675">
    <property type="entry name" value="Glyco_trans_29"/>
</dbReference>
<evidence type="ECO:0000256" key="6">
    <source>
        <dbReference type="ARBA" id="ARBA00022968"/>
    </source>
</evidence>
<dbReference type="Proteomes" id="UP000752171">
    <property type="component" value="Unassembled WGS sequence"/>
</dbReference>
<keyword evidence="5 15" id="KW-0812">Transmembrane</keyword>
<dbReference type="GO" id="GO:0001574">
    <property type="term" value="P:ganglioside biosynthetic process"/>
    <property type="evidence" value="ECO:0007669"/>
    <property type="project" value="TreeGrafter"/>
</dbReference>
<dbReference type="OrthoDB" id="10264956at2759"/>
<evidence type="ECO:0000256" key="15">
    <source>
        <dbReference type="SAM" id="Phobius"/>
    </source>
</evidence>
<keyword evidence="10" id="KW-0443">Lipid metabolism</keyword>
<dbReference type="PANTHER" id="PTHR45906:SF4">
    <property type="entry name" value="ALPHA-N-ACETYL-NEURAMINYL-2,3-BETA-GALACTOSYL-1,3-N-ACETYL-GALACTOSAMINIDE ALPHA-2,6-SIALYLTRANSFERASE"/>
    <property type="match status" value="1"/>
</dbReference>
<evidence type="ECO:0000256" key="13">
    <source>
        <dbReference type="ARBA" id="ARBA00023180"/>
    </source>
</evidence>
<dbReference type="GO" id="GO:0001665">
    <property type="term" value="F:alpha-N-acetylgalactosaminide alpha-2,6-sialyltransferase activity"/>
    <property type="evidence" value="ECO:0007669"/>
    <property type="project" value="TreeGrafter"/>
</dbReference>
<evidence type="ECO:0000256" key="1">
    <source>
        <dbReference type="ARBA" id="ARBA00004323"/>
    </source>
</evidence>
<dbReference type="PANTHER" id="PTHR45906">
    <property type="entry name" value="ALPHA-N-ACETYL-NEURAMINYL-2,3-BETA-GALACTOSYL-1, 3-N-ACETYL-GALACTOSAMINIDE ALPHA-2,6-SIALYLTRANSFERASE-LIKE"/>
    <property type="match status" value="1"/>
</dbReference>
<evidence type="ECO:0000313" key="17">
    <source>
        <dbReference type="Proteomes" id="UP000752171"/>
    </source>
</evidence>
<protein>
    <submittedName>
        <fullName evidence="16">Alpha-N-acetyl-neuraminyl-2,3-beta-galactosyl-1, 3-N-acetyl-galactosaminide alpha-2,6-sialyltransferase</fullName>
    </submittedName>
</protein>
<dbReference type="Gene3D" id="3.90.1480.20">
    <property type="entry name" value="Glycosyl transferase family 29"/>
    <property type="match status" value="1"/>
</dbReference>
<evidence type="ECO:0000256" key="8">
    <source>
        <dbReference type="ARBA" id="ARBA00022989"/>
    </source>
</evidence>
<evidence type="ECO:0000256" key="4">
    <source>
        <dbReference type="ARBA" id="ARBA00022679"/>
    </source>
</evidence>
<evidence type="ECO:0000256" key="3">
    <source>
        <dbReference type="ARBA" id="ARBA00022676"/>
    </source>
</evidence>
<dbReference type="InterPro" id="IPR038578">
    <property type="entry name" value="GT29-like_sf"/>
</dbReference>
<evidence type="ECO:0000256" key="9">
    <source>
        <dbReference type="ARBA" id="ARBA00023034"/>
    </source>
</evidence>
<dbReference type="GO" id="GO:0009311">
    <property type="term" value="P:oligosaccharide metabolic process"/>
    <property type="evidence" value="ECO:0007669"/>
    <property type="project" value="TreeGrafter"/>
</dbReference>
<organism evidence="16 17">
    <name type="scientific">Astyanax mexicanus</name>
    <name type="common">Blind cave fish</name>
    <name type="synonym">Astyanax fasciatus mexicanus</name>
    <dbReference type="NCBI Taxonomy" id="7994"/>
    <lineage>
        <taxon>Eukaryota</taxon>
        <taxon>Metazoa</taxon>
        <taxon>Chordata</taxon>
        <taxon>Craniata</taxon>
        <taxon>Vertebrata</taxon>
        <taxon>Euteleostomi</taxon>
        <taxon>Actinopterygii</taxon>
        <taxon>Neopterygii</taxon>
        <taxon>Teleostei</taxon>
        <taxon>Ostariophysi</taxon>
        <taxon>Characiformes</taxon>
        <taxon>Characoidei</taxon>
        <taxon>Acestrorhamphidae</taxon>
        <taxon>Acestrorhamphinae</taxon>
        <taxon>Astyanax</taxon>
    </lineage>
</organism>
<keyword evidence="12" id="KW-1015">Disulfide bond</keyword>
<name>A0A8T2L4V7_ASTMX</name>
<proteinExistence type="inferred from homology"/>
<keyword evidence="9" id="KW-0333">Golgi apparatus</keyword>
<evidence type="ECO:0000256" key="14">
    <source>
        <dbReference type="ARBA" id="ARBA00043744"/>
    </source>
</evidence>
<keyword evidence="7" id="KW-0730">Sialic acid</keyword>
<dbReference type="Pfam" id="PF00777">
    <property type="entry name" value="Glyco_transf_29"/>
    <property type="match status" value="1"/>
</dbReference>
<dbReference type="AlphaFoldDB" id="A0A8T2L4V7"/>
<keyword evidence="8 15" id="KW-1133">Transmembrane helix</keyword>
<keyword evidence="3" id="KW-0328">Glycosyltransferase</keyword>
<keyword evidence="13" id="KW-0325">Glycoprotein</keyword>
<accession>A0A8T2L4V7</accession>
<evidence type="ECO:0000313" key="16">
    <source>
        <dbReference type="EMBL" id="KAG9266084.1"/>
    </source>
</evidence>
<keyword evidence="4" id="KW-0808">Transferase</keyword>